<accession>A0A9P5UAG3</accession>
<gene>
    <name evidence="2" type="ORF">BDP27DRAFT_1401030</name>
</gene>
<name>A0A9P5UAG3_9AGAR</name>
<evidence type="ECO:0000313" key="2">
    <source>
        <dbReference type="EMBL" id="KAF9072031.1"/>
    </source>
</evidence>
<reference evidence="2" key="1">
    <citation type="submission" date="2020-11" db="EMBL/GenBank/DDBJ databases">
        <authorList>
            <consortium name="DOE Joint Genome Institute"/>
            <person name="Ahrendt S."/>
            <person name="Riley R."/>
            <person name="Andreopoulos W."/>
            <person name="Labutti K."/>
            <person name="Pangilinan J."/>
            <person name="Ruiz-Duenas F.J."/>
            <person name="Barrasa J.M."/>
            <person name="Sanchez-Garcia M."/>
            <person name="Camarero S."/>
            <person name="Miyauchi S."/>
            <person name="Serrano A."/>
            <person name="Linde D."/>
            <person name="Babiker R."/>
            <person name="Drula E."/>
            <person name="Ayuso-Fernandez I."/>
            <person name="Pacheco R."/>
            <person name="Padilla G."/>
            <person name="Ferreira P."/>
            <person name="Barriuso J."/>
            <person name="Kellner H."/>
            <person name="Castanera R."/>
            <person name="Alfaro M."/>
            <person name="Ramirez L."/>
            <person name="Pisabarro A.G."/>
            <person name="Kuo A."/>
            <person name="Tritt A."/>
            <person name="Lipzen A."/>
            <person name="He G."/>
            <person name="Yan M."/>
            <person name="Ng V."/>
            <person name="Cullen D."/>
            <person name="Martin F."/>
            <person name="Rosso M.-N."/>
            <person name="Henrissat B."/>
            <person name="Hibbett D."/>
            <person name="Martinez A.T."/>
            <person name="Grigoriev I.V."/>
        </authorList>
    </citation>
    <scope>NUCLEOTIDE SEQUENCE</scope>
    <source>
        <strain evidence="2">AH 40177</strain>
    </source>
</reference>
<comment type="caution">
    <text evidence="2">The sequence shown here is derived from an EMBL/GenBank/DDBJ whole genome shotgun (WGS) entry which is preliminary data.</text>
</comment>
<keyword evidence="1" id="KW-1133">Transmembrane helix</keyword>
<proteinExistence type="predicted"/>
<evidence type="ECO:0000256" key="1">
    <source>
        <dbReference type="SAM" id="Phobius"/>
    </source>
</evidence>
<feature type="transmembrane region" description="Helical" evidence="1">
    <location>
        <begin position="147"/>
        <end position="167"/>
    </location>
</feature>
<dbReference type="AlphaFoldDB" id="A0A9P5UAG3"/>
<keyword evidence="1" id="KW-0812">Transmembrane</keyword>
<dbReference type="OrthoDB" id="3242376at2759"/>
<feature type="transmembrane region" description="Helical" evidence="1">
    <location>
        <begin position="36"/>
        <end position="62"/>
    </location>
</feature>
<evidence type="ECO:0000313" key="3">
    <source>
        <dbReference type="Proteomes" id="UP000772434"/>
    </source>
</evidence>
<protein>
    <submittedName>
        <fullName evidence="2">Uncharacterized protein</fullName>
    </submittedName>
</protein>
<keyword evidence="3" id="KW-1185">Reference proteome</keyword>
<keyword evidence="1" id="KW-0472">Membrane</keyword>
<feature type="transmembrane region" description="Helical" evidence="1">
    <location>
        <begin position="119"/>
        <end position="141"/>
    </location>
</feature>
<dbReference type="Proteomes" id="UP000772434">
    <property type="component" value="Unassembled WGS sequence"/>
</dbReference>
<organism evidence="2 3">
    <name type="scientific">Rhodocollybia butyracea</name>
    <dbReference type="NCBI Taxonomy" id="206335"/>
    <lineage>
        <taxon>Eukaryota</taxon>
        <taxon>Fungi</taxon>
        <taxon>Dikarya</taxon>
        <taxon>Basidiomycota</taxon>
        <taxon>Agaricomycotina</taxon>
        <taxon>Agaricomycetes</taxon>
        <taxon>Agaricomycetidae</taxon>
        <taxon>Agaricales</taxon>
        <taxon>Marasmiineae</taxon>
        <taxon>Omphalotaceae</taxon>
        <taxon>Rhodocollybia</taxon>
    </lineage>
</organism>
<dbReference type="EMBL" id="JADNRY010000027">
    <property type="protein sequence ID" value="KAF9072031.1"/>
    <property type="molecule type" value="Genomic_DNA"/>
</dbReference>
<feature type="transmembrane region" description="Helical" evidence="1">
    <location>
        <begin position="82"/>
        <end position="99"/>
    </location>
</feature>
<sequence>MVQTINMSVSLDITDAAVKLLPILRVYALFGQRRSLLILLCPFMIADVVIDTLLLFSSSAITSQGTDDEPFASCLVNAGLEWEIIIFILTLIKTAGHIMQSRKLGTHSIAEVVLHDGSLYFFTIFMIASLDSASGIAAIFPGTMSDTWNNICGMSGQFFDVLIPILIHHLFFNLRAFSDHTVQYSGKAPSNTTASPLSALDFAENRFLGNIGAPLDYNQWDNVDELENTGDGSISEWEILDNTVDPLTTLVPVIYDYEKGEAVRLVPIHKGGWSWSS</sequence>